<dbReference type="Proteomes" id="UP000274504">
    <property type="component" value="Unassembled WGS sequence"/>
</dbReference>
<feature type="compositionally biased region" description="Low complexity" evidence="1">
    <location>
        <begin position="158"/>
        <end position="182"/>
    </location>
</feature>
<evidence type="ECO:0000313" key="4">
    <source>
        <dbReference type="WBParaSite" id="HDID_0000389501-mRNA-1"/>
    </source>
</evidence>
<feature type="compositionally biased region" description="Acidic residues" evidence="1">
    <location>
        <begin position="110"/>
        <end position="131"/>
    </location>
</feature>
<evidence type="ECO:0000313" key="2">
    <source>
        <dbReference type="EMBL" id="VDL40508.1"/>
    </source>
</evidence>
<accession>A0A0R3SG83</accession>
<proteinExistence type="predicted"/>
<protein>
    <submittedName>
        <fullName evidence="4">Clathrin light chain</fullName>
    </submittedName>
</protein>
<gene>
    <name evidence="2" type="ORF">HDID_LOCUS3893</name>
</gene>
<reference evidence="4" key="1">
    <citation type="submission" date="2017-02" db="UniProtKB">
        <authorList>
            <consortium name="WormBaseParasite"/>
        </authorList>
    </citation>
    <scope>IDENTIFICATION</scope>
</reference>
<dbReference type="AlphaFoldDB" id="A0A0R3SG83"/>
<evidence type="ECO:0000256" key="1">
    <source>
        <dbReference type="SAM" id="MobiDB-lite"/>
    </source>
</evidence>
<feature type="region of interest" description="Disordered" evidence="1">
    <location>
        <begin position="91"/>
        <end position="214"/>
    </location>
</feature>
<organism evidence="4">
    <name type="scientific">Hymenolepis diminuta</name>
    <name type="common">Rat tapeworm</name>
    <dbReference type="NCBI Taxonomy" id="6216"/>
    <lineage>
        <taxon>Eukaryota</taxon>
        <taxon>Metazoa</taxon>
        <taxon>Spiralia</taxon>
        <taxon>Lophotrochozoa</taxon>
        <taxon>Platyhelminthes</taxon>
        <taxon>Cestoda</taxon>
        <taxon>Eucestoda</taxon>
        <taxon>Cyclophyllidea</taxon>
        <taxon>Hymenolepididae</taxon>
        <taxon>Hymenolepis</taxon>
    </lineage>
</organism>
<evidence type="ECO:0000313" key="3">
    <source>
        <dbReference type="Proteomes" id="UP000274504"/>
    </source>
</evidence>
<name>A0A0R3SG83_HYMDI</name>
<dbReference type="STRING" id="6216.A0A0R3SG83"/>
<dbReference type="WBParaSite" id="HDID_0000389501-mRNA-1">
    <property type="protein sequence ID" value="HDID_0000389501-mRNA-1"/>
    <property type="gene ID" value="HDID_0000389501"/>
</dbReference>
<sequence>MVFFAAGKTEPVSNVVLPSNPDEDKSFHEFLNVINSNSNSPSHSTFDKPVLMYENLDSNEPSLNSVPVVAAFQEDLDPDDTAENLAALSFGLSGSTASPPPPVLRTADSSMDDIDDDDADLMNEDSDDDEEHLGPALGLTSSSSPVVNGDDLSPSPPLSKQKPQLSTFQSTSSSSSSSSGSSSRRHSVEVDLANFQKISSYPPPDGRVDPTTAEEKSAFERFLDDV</sequence>
<reference evidence="2 3" key="2">
    <citation type="submission" date="2018-11" db="EMBL/GenBank/DDBJ databases">
        <authorList>
            <consortium name="Pathogen Informatics"/>
        </authorList>
    </citation>
    <scope>NUCLEOTIDE SEQUENCE [LARGE SCALE GENOMIC DNA]</scope>
</reference>
<dbReference type="EMBL" id="UYSG01001303">
    <property type="protein sequence ID" value="VDL40508.1"/>
    <property type="molecule type" value="Genomic_DNA"/>
</dbReference>